<name>A0A143HDJ1_9BACL</name>
<dbReference type="STRING" id="241244.ATY39_08485"/>
<dbReference type="AlphaFoldDB" id="A0A143HDJ1"/>
<reference evidence="1 2" key="1">
    <citation type="journal article" date="2016" name="Genome Announc.">
        <title>Whole-Genome Sequence of Rummeliibacillus stabekisii Strain PP9 Isolated from Antarctic Soil.</title>
        <authorList>
            <person name="da Mota F.F."/>
            <person name="Vollu R.E."/>
            <person name="Jurelevicius D."/>
            <person name="Seldin L."/>
        </authorList>
    </citation>
    <scope>NUCLEOTIDE SEQUENCE [LARGE SCALE GENOMIC DNA]</scope>
    <source>
        <strain evidence="1 2">PP9</strain>
    </source>
</reference>
<dbReference type="SUPFAM" id="SSF51261">
    <property type="entry name" value="Duplicated hybrid motif"/>
    <property type="match status" value="1"/>
</dbReference>
<organism evidence="1 2">
    <name type="scientific">Rummeliibacillus stabekisii</name>
    <dbReference type="NCBI Taxonomy" id="241244"/>
    <lineage>
        <taxon>Bacteria</taxon>
        <taxon>Bacillati</taxon>
        <taxon>Bacillota</taxon>
        <taxon>Bacilli</taxon>
        <taxon>Bacillales</taxon>
        <taxon>Caryophanaceae</taxon>
        <taxon>Rummeliibacillus</taxon>
    </lineage>
</organism>
<evidence type="ECO:0008006" key="3">
    <source>
        <dbReference type="Google" id="ProtNLM"/>
    </source>
</evidence>
<dbReference type="InterPro" id="IPR011055">
    <property type="entry name" value="Dup_hybrid_motif"/>
</dbReference>
<protein>
    <recommendedName>
        <fullName evidence="3">Peptidase M23 domain-containing protein</fullName>
    </recommendedName>
</protein>
<accession>A0A143HDJ1</accession>
<dbReference type="KEGG" id="rst:ATY39_08485"/>
<dbReference type="EMBL" id="CP014806">
    <property type="protein sequence ID" value="AMW99489.1"/>
    <property type="molecule type" value="Genomic_DNA"/>
</dbReference>
<evidence type="ECO:0000313" key="2">
    <source>
        <dbReference type="Proteomes" id="UP000076021"/>
    </source>
</evidence>
<dbReference type="OrthoDB" id="2965564at2"/>
<sequence>MRKWKIAVWIAIILFTVLFLEKKQIIKSDVTDYVLSNDDLFILTKWTKSVFHEEEKVPVMAPVTDAYISNYDTMQTFSKGVLLSYDKPMTIYAKHDGFVTFTGNTKSLGKTMTVTYDTGERVTYGLLKTLDYLPYTSLREGEALSSMEPGTFYLQVERKGAVLDPGSLKEWLQ</sequence>
<gene>
    <name evidence="1" type="ORF">ATY39_08485</name>
</gene>
<keyword evidence="2" id="KW-1185">Reference proteome</keyword>
<dbReference type="RefSeq" id="WP_066788522.1">
    <property type="nucleotide sequence ID" value="NZ_CP014806.1"/>
</dbReference>
<dbReference type="Gene3D" id="2.70.70.10">
    <property type="entry name" value="Glucose Permease (Domain IIA)"/>
    <property type="match status" value="1"/>
</dbReference>
<evidence type="ECO:0000313" key="1">
    <source>
        <dbReference type="EMBL" id="AMW99489.1"/>
    </source>
</evidence>
<dbReference type="Proteomes" id="UP000076021">
    <property type="component" value="Chromosome"/>
</dbReference>
<reference evidence="2" key="2">
    <citation type="submission" date="2016-03" db="EMBL/GenBank/DDBJ databases">
        <authorList>
            <person name="Seldin L."/>
        </authorList>
    </citation>
    <scope>NUCLEOTIDE SEQUENCE [LARGE SCALE GENOMIC DNA]</scope>
    <source>
        <strain evidence="2">PP9</strain>
    </source>
</reference>
<proteinExistence type="predicted"/>